<comment type="caution">
    <text evidence="2">The sequence shown here is derived from an EMBL/GenBank/DDBJ whole genome shotgun (WGS) entry which is preliminary data.</text>
</comment>
<evidence type="ECO:0000256" key="1">
    <source>
        <dbReference type="SAM" id="MobiDB-lite"/>
    </source>
</evidence>
<evidence type="ECO:0000313" key="2">
    <source>
        <dbReference type="EMBL" id="GHA77882.1"/>
    </source>
</evidence>
<reference evidence="3" key="1">
    <citation type="journal article" date="2019" name="Int. J. Syst. Evol. Microbiol.">
        <title>The Global Catalogue of Microorganisms (GCM) 10K type strain sequencing project: providing services to taxonomists for standard genome sequencing and annotation.</title>
        <authorList>
            <consortium name="The Broad Institute Genomics Platform"/>
            <consortium name="The Broad Institute Genome Sequencing Center for Infectious Disease"/>
            <person name="Wu L."/>
            <person name="Ma J."/>
        </authorList>
    </citation>
    <scope>NUCLEOTIDE SEQUENCE [LARGE SCALE GENOMIC DNA]</scope>
    <source>
        <strain evidence="3">JCM 4733</strain>
    </source>
</reference>
<dbReference type="EMBL" id="BMVN01000130">
    <property type="protein sequence ID" value="GHA77882.1"/>
    <property type="molecule type" value="Genomic_DNA"/>
</dbReference>
<dbReference type="Proteomes" id="UP000653644">
    <property type="component" value="Unassembled WGS sequence"/>
</dbReference>
<feature type="compositionally biased region" description="Basic and acidic residues" evidence="1">
    <location>
        <begin position="148"/>
        <end position="160"/>
    </location>
</feature>
<evidence type="ECO:0000313" key="3">
    <source>
        <dbReference type="Proteomes" id="UP000653644"/>
    </source>
</evidence>
<gene>
    <name evidence="2" type="ORF">GCM10010345_94240</name>
</gene>
<name>A0ABQ3DJ15_9ACTN</name>
<keyword evidence="3" id="KW-1185">Reference proteome</keyword>
<organism evidence="2 3">
    <name type="scientific">Streptomyces canarius</name>
    <dbReference type="NCBI Taxonomy" id="285453"/>
    <lineage>
        <taxon>Bacteria</taxon>
        <taxon>Bacillati</taxon>
        <taxon>Actinomycetota</taxon>
        <taxon>Actinomycetes</taxon>
        <taxon>Kitasatosporales</taxon>
        <taxon>Streptomycetaceae</taxon>
        <taxon>Streptomyces</taxon>
    </lineage>
</organism>
<feature type="region of interest" description="Disordered" evidence="1">
    <location>
        <begin position="138"/>
        <end position="160"/>
    </location>
</feature>
<evidence type="ECO:0008006" key="4">
    <source>
        <dbReference type="Google" id="ProtNLM"/>
    </source>
</evidence>
<protein>
    <recommendedName>
        <fullName evidence="4">SnoaL-like domain-containing protein</fullName>
    </recommendedName>
</protein>
<accession>A0ABQ3DJ15</accession>
<sequence>MLRLHTRVLEQHSHRTERSTTMNGTLSPERIDLGRFFSVAAERLAAGHAVVEMFSGAIDAEWHRFLDDPEYAAFSTDLAGGVLGHVAAAGAGEISWVAVYEKRFGMLSEVWFTDADGTVDAGALARYRETGAVVAEWDCSPTSGDGDDVMRQEPEKATRR</sequence>
<proteinExistence type="predicted"/>